<protein>
    <recommendedName>
        <fullName evidence="9">Cytochrome P450</fullName>
    </recommendedName>
</protein>
<evidence type="ECO:0000313" key="7">
    <source>
        <dbReference type="EMBL" id="KAK3016883.1"/>
    </source>
</evidence>
<evidence type="ECO:0000256" key="5">
    <source>
        <dbReference type="ARBA" id="ARBA00023033"/>
    </source>
</evidence>
<comment type="caution">
    <text evidence="7">The sequence shown here is derived from an EMBL/GenBank/DDBJ whole genome shotgun (WGS) entry which is preliminary data.</text>
</comment>
<name>A0AA88VZV8_9ASTE</name>
<evidence type="ECO:0000256" key="2">
    <source>
        <dbReference type="ARBA" id="ARBA00022723"/>
    </source>
</evidence>
<dbReference type="EMBL" id="JAVXUP010001040">
    <property type="protein sequence ID" value="KAK3016883.1"/>
    <property type="molecule type" value="Genomic_DNA"/>
</dbReference>
<dbReference type="GO" id="GO:0020037">
    <property type="term" value="F:heme binding"/>
    <property type="evidence" value="ECO:0007669"/>
    <property type="project" value="InterPro"/>
</dbReference>
<keyword evidence="6" id="KW-0472">Membrane</keyword>
<sequence length="144" mass="16472">MDTVYYFLYLPLLLLALYVFTTHFLQKFENLPPSPFPSLPILGHLHLLQPLLHRTLCKLSARHGPVLLHFGSRPVLLVSSPSAAEECLTKNDVVFANRPRFLAGKHLGYNFSIIAWAPYGPHWRNLRRDPVRSTAPRAPSHTRR</sequence>
<keyword evidence="2" id="KW-0479">Metal-binding</keyword>
<keyword evidence="3" id="KW-0560">Oxidoreductase</keyword>
<dbReference type="PANTHER" id="PTHR47947">
    <property type="entry name" value="CYTOCHROME P450 82C3-RELATED"/>
    <property type="match status" value="1"/>
</dbReference>
<dbReference type="AlphaFoldDB" id="A0AA88VZV8"/>
<dbReference type="InterPro" id="IPR001128">
    <property type="entry name" value="Cyt_P450"/>
</dbReference>
<feature type="transmembrane region" description="Helical" evidence="6">
    <location>
        <begin position="6"/>
        <end position="25"/>
    </location>
</feature>
<keyword evidence="6" id="KW-1133">Transmembrane helix</keyword>
<keyword evidence="4" id="KW-0408">Iron</keyword>
<dbReference type="InterPro" id="IPR036396">
    <property type="entry name" value="Cyt_P450_sf"/>
</dbReference>
<proteinExistence type="predicted"/>
<dbReference type="SUPFAM" id="SSF48264">
    <property type="entry name" value="Cytochrome P450"/>
    <property type="match status" value="1"/>
</dbReference>
<keyword evidence="1" id="KW-0349">Heme</keyword>
<evidence type="ECO:0000256" key="4">
    <source>
        <dbReference type="ARBA" id="ARBA00023004"/>
    </source>
</evidence>
<dbReference type="Proteomes" id="UP001188597">
    <property type="component" value="Unassembled WGS sequence"/>
</dbReference>
<dbReference type="GO" id="GO:0004497">
    <property type="term" value="F:monooxygenase activity"/>
    <property type="evidence" value="ECO:0007669"/>
    <property type="project" value="UniProtKB-KW"/>
</dbReference>
<evidence type="ECO:0000256" key="1">
    <source>
        <dbReference type="ARBA" id="ARBA00022617"/>
    </source>
</evidence>
<reference evidence="7" key="1">
    <citation type="submission" date="2022-12" db="EMBL/GenBank/DDBJ databases">
        <title>Draft genome assemblies for two species of Escallonia (Escalloniales).</title>
        <authorList>
            <person name="Chanderbali A."/>
            <person name="Dervinis C."/>
            <person name="Anghel I."/>
            <person name="Soltis D."/>
            <person name="Soltis P."/>
            <person name="Zapata F."/>
        </authorList>
    </citation>
    <scope>NUCLEOTIDE SEQUENCE</scope>
    <source>
        <strain evidence="7">UCBG64.0493</strain>
        <tissue evidence="7">Leaf</tissue>
    </source>
</reference>
<dbReference type="InterPro" id="IPR050651">
    <property type="entry name" value="Plant_Cytochrome_P450_Monoox"/>
</dbReference>
<accession>A0AA88VZV8</accession>
<dbReference type="Pfam" id="PF00067">
    <property type="entry name" value="p450"/>
    <property type="match status" value="1"/>
</dbReference>
<dbReference type="Gene3D" id="1.10.630.10">
    <property type="entry name" value="Cytochrome P450"/>
    <property type="match status" value="1"/>
</dbReference>
<evidence type="ECO:0000256" key="6">
    <source>
        <dbReference type="SAM" id="Phobius"/>
    </source>
</evidence>
<gene>
    <name evidence="7" type="ORF">RJ639_005898</name>
</gene>
<evidence type="ECO:0008006" key="9">
    <source>
        <dbReference type="Google" id="ProtNLM"/>
    </source>
</evidence>
<keyword evidence="6" id="KW-0812">Transmembrane</keyword>
<organism evidence="7 8">
    <name type="scientific">Escallonia herrerae</name>
    <dbReference type="NCBI Taxonomy" id="1293975"/>
    <lineage>
        <taxon>Eukaryota</taxon>
        <taxon>Viridiplantae</taxon>
        <taxon>Streptophyta</taxon>
        <taxon>Embryophyta</taxon>
        <taxon>Tracheophyta</taxon>
        <taxon>Spermatophyta</taxon>
        <taxon>Magnoliopsida</taxon>
        <taxon>eudicotyledons</taxon>
        <taxon>Gunneridae</taxon>
        <taxon>Pentapetalae</taxon>
        <taxon>asterids</taxon>
        <taxon>campanulids</taxon>
        <taxon>Escalloniales</taxon>
        <taxon>Escalloniaceae</taxon>
        <taxon>Escallonia</taxon>
    </lineage>
</organism>
<keyword evidence="8" id="KW-1185">Reference proteome</keyword>
<evidence type="ECO:0000313" key="8">
    <source>
        <dbReference type="Proteomes" id="UP001188597"/>
    </source>
</evidence>
<dbReference type="GO" id="GO:0005506">
    <property type="term" value="F:iron ion binding"/>
    <property type="evidence" value="ECO:0007669"/>
    <property type="project" value="InterPro"/>
</dbReference>
<dbReference type="PANTHER" id="PTHR47947:SF24">
    <property type="entry name" value="ISOFLAVONE 2'-HYDROXYLASE-LIKE"/>
    <property type="match status" value="1"/>
</dbReference>
<evidence type="ECO:0000256" key="3">
    <source>
        <dbReference type="ARBA" id="ARBA00023002"/>
    </source>
</evidence>
<dbReference type="GO" id="GO:0016705">
    <property type="term" value="F:oxidoreductase activity, acting on paired donors, with incorporation or reduction of molecular oxygen"/>
    <property type="evidence" value="ECO:0007669"/>
    <property type="project" value="InterPro"/>
</dbReference>
<keyword evidence="5" id="KW-0503">Monooxygenase</keyword>